<keyword evidence="19" id="KW-1185">Reference proteome</keyword>
<evidence type="ECO:0000256" key="16">
    <source>
        <dbReference type="HAMAP-Rule" id="MF_00790"/>
    </source>
</evidence>
<evidence type="ECO:0000256" key="15">
    <source>
        <dbReference type="ARBA" id="ARBA00033028"/>
    </source>
</evidence>
<evidence type="ECO:0000256" key="11">
    <source>
        <dbReference type="ARBA" id="ARBA00023136"/>
    </source>
</evidence>
<keyword evidence="10 16" id="KW-0443">Lipid metabolism</keyword>
<dbReference type="RefSeq" id="WP_246953630.1">
    <property type="nucleotide sequence ID" value="NZ_JALKII010000012.1"/>
</dbReference>
<feature type="region of interest" description="Disordered" evidence="17">
    <location>
        <begin position="17"/>
        <end position="46"/>
    </location>
</feature>
<keyword evidence="12 16" id="KW-0143">Chaperone</keyword>
<evidence type="ECO:0000256" key="12">
    <source>
        <dbReference type="ARBA" id="ARBA00023186"/>
    </source>
</evidence>
<comment type="caution">
    <text evidence="18">The sequence shown here is derived from an EMBL/GenBank/DDBJ whole genome shotgun (WGS) entry which is preliminary data.</text>
</comment>
<proteinExistence type="inferred from homology"/>
<keyword evidence="7 16" id="KW-0812">Transmembrane</keyword>
<evidence type="ECO:0000256" key="2">
    <source>
        <dbReference type="ARBA" id="ARBA00004383"/>
    </source>
</evidence>
<evidence type="ECO:0000256" key="17">
    <source>
        <dbReference type="SAM" id="MobiDB-lite"/>
    </source>
</evidence>
<evidence type="ECO:0000313" key="19">
    <source>
        <dbReference type="Proteomes" id="UP001165524"/>
    </source>
</evidence>
<sequence>MVLLVAAGFLLRPAGTPGTGKLESRTVSTSNQADGAAQHNEQPGPVPAVDQLAAGTAPETLAHYLAAASRLGAPPASLAGTEVDGELRADSEGNLIVEHGLRRVFDYFLATLGEEDLPAIKARIALYLHEQLPAPAAAQAWGLLQRYLAYDEALAALPALDGSVESMHQLLRQRSDLRRAWLGQAAADAFFSLDDAFDAYSLERVALQRDDTLSAAERRARQQQLERILPAPIQQARQQMRAPVAVAEQVEALRAQGADEETVRQLRAQHFGPEAAERLQQLDEARSEWDSRYAAWRAERAAIQASGLAEEDQVRALEAAMAQHFSEQERRRVQALDRLQAAQ</sequence>
<evidence type="ECO:0000256" key="5">
    <source>
        <dbReference type="ARBA" id="ARBA00022475"/>
    </source>
</evidence>
<accession>A0ABT0EA61</accession>
<evidence type="ECO:0000256" key="8">
    <source>
        <dbReference type="ARBA" id="ARBA00022963"/>
    </source>
</evidence>
<evidence type="ECO:0000256" key="13">
    <source>
        <dbReference type="ARBA" id="ARBA00030948"/>
    </source>
</evidence>
<dbReference type="Pfam" id="PF03280">
    <property type="entry name" value="Lipase_chap"/>
    <property type="match status" value="1"/>
</dbReference>
<evidence type="ECO:0000256" key="4">
    <source>
        <dbReference type="ARBA" id="ARBA00019692"/>
    </source>
</evidence>
<dbReference type="InterPro" id="IPR004961">
    <property type="entry name" value="Lipase_chaperone"/>
</dbReference>
<dbReference type="SUPFAM" id="SSF158855">
    <property type="entry name" value="Lipase chaperone-like"/>
    <property type="match status" value="1"/>
</dbReference>
<name>A0ABT0EA61_9GAMM</name>
<keyword evidence="5 16" id="KW-1003">Cell membrane</keyword>
<evidence type="ECO:0000313" key="18">
    <source>
        <dbReference type="EMBL" id="MCK0538732.1"/>
    </source>
</evidence>
<comment type="subcellular location">
    <subcellularLocation>
        <location evidence="2">Cell inner membrane</location>
        <topology evidence="2">Single-pass membrane protein</topology>
        <orientation evidence="2">Periplasmic side</orientation>
    </subcellularLocation>
</comment>
<keyword evidence="6 16" id="KW-0997">Cell inner membrane</keyword>
<dbReference type="HAMAP" id="MF_00790">
    <property type="entry name" value="Lipase_chap"/>
    <property type="match status" value="1"/>
</dbReference>
<evidence type="ECO:0000256" key="6">
    <source>
        <dbReference type="ARBA" id="ARBA00022519"/>
    </source>
</evidence>
<dbReference type="EMBL" id="JALKII010000012">
    <property type="protein sequence ID" value="MCK0538732.1"/>
    <property type="molecule type" value="Genomic_DNA"/>
</dbReference>
<keyword evidence="11 16" id="KW-0472">Membrane</keyword>
<keyword evidence="9 16" id="KW-1133">Transmembrane helix</keyword>
<evidence type="ECO:0000256" key="14">
    <source>
        <dbReference type="ARBA" id="ARBA00031542"/>
    </source>
</evidence>
<evidence type="ECO:0000256" key="7">
    <source>
        <dbReference type="ARBA" id="ARBA00022692"/>
    </source>
</evidence>
<organism evidence="18 19">
    <name type="scientific">Alcanivorax quisquiliarum</name>
    <dbReference type="NCBI Taxonomy" id="2933565"/>
    <lineage>
        <taxon>Bacteria</taxon>
        <taxon>Pseudomonadati</taxon>
        <taxon>Pseudomonadota</taxon>
        <taxon>Gammaproteobacteria</taxon>
        <taxon>Oceanospirillales</taxon>
        <taxon>Alcanivoracaceae</taxon>
        <taxon>Alcanivorax</taxon>
    </lineage>
</organism>
<evidence type="ECO:0000256" key="3">
    <source>
        <dbReference type="ARBA" id="ARBA00010358"/>
    </source>
</evidence>
<comment type="similarity">
    <text evidence="3 16">Belongs to the lipase chaperone family.</text>
</comment>
<evidence type="ECO:0000256" key="9">
    <source>
        <dbReference type="ARBA" id="ARBA00022989"/>
    </source>
</evidence>
<keyword evidence="8 16" id="KW-0442">Lipid degradation</keyword>
<reference evidence="18" key="1">
    <citation type="submission" date="2022-04" db="EMBL/GenBank/DDBJ databases">
        <title>Alcanivorax sp. CY1518 draft genome sequence.</title>
        <authorList>
            <person name="Zhao G."/>
            <person name="An M."/>
        </authorList>
    </citation>
    <scope>NUCLEOTIDE SEQUENCE</scope>
    <source>
        <strain evidence="18">CY1518</strain>
    </source>
</reference>
<comment type="function">
    <text evidence="1 16">May be involved in the folding of the extracellular lipase during its passage through the periplasm.</text>
</comment>
<dbReference type="Proteomes" id="UP001165524">
    <property type="component" value="Unassembled WGS sequence"/>
</dbReference>
<evidence type="ECO:0000256" key="10">
    <source>
        <dbReference type="ARBA" id="ARBA00023098"/>
    </source>
</evidence>
<gene>
    <name evidence="16" type="primary">lifO</name>
    <name evidence="18" type="ORF">MU846_13540</name>
</gene>
<protein>
    <recommendedName>
        <fullName evidence="4 16">Lipase chaperone</fullName>
    </recommendedName>
    <alternativeName>
        <fullName evidence="16">Lipase activator protein</fullName>
    </alternativeName>
    <alternativeName>
        <fullName evidence="15 16">Lipase foldase</fullName>
    </alternativeName>
    <alternativeName>
        <fullName evidence="13 16">Lipase helper protein</fullName>
    </alternativeName>
    <alternativeName>
        <fullName evidence="14 16">Lipase modulator</fullName>
    </alternativeName>
</protein>
<evidence type="ECO:0000256" key="1">
    <source>
        <dbReference type="ARBA" id="ARBA00003280"/>
    </source>
</evidence>